<dbReference type="CDD" id="cd07557">
    <property type="entry name" value="trimeric_dUTPase"/>
    <property type="match status" value="1"/>
</dbReference>
<dbReference type="Proteomes" id="UP000177838">
    <property type="component" value="Unassembled WGS sequence"/>
</dbReference>
<proteinExistence type="inferred from homology"/>
<dbReference type="GO" id="GO:0006226">
    <property type="term" value="P:dUMP biosynthetic process"/>
    <property type="evidence" value="ECO:0007669"/>
    <property type="project" value="InterPro"/>
</dbReference>
<dbReference type="GO" id="GO:0000287">
    <property type="term" value="F:magnesium ion binding"/>
    <property type="evidence" value="ECO:0007669"/>
    <property type="project" value="InterPro"/>
</dbReference>
<dbReference type="SUPFAM" id="SSF51283">
    <property type="entry name" value="dUTPase-like"/>
    <property type="match status" value="1"/>
</dbReference>
<name>A0A1G2QJC8_9BACT</name>
<feature type="domain" description="dUTPase-like" evidence="6">
    <location>
        <begin position="14"/>
        <end position="141"/>
    </location>
</feature>
<dbReference type="InterPro" id="IPR033704">
    <property type="entry name" value="dUTPase_trimeric"/>
</dbReference>
<comment type="catalytic activity">
    <reaction evidence="5">
        <text>dUTP + H2O = dUMP + diphosphate + H(+)</text>
        <dbReference type="Rhea" id="RHEA:10248"/>
        <dbReference type="ChEBI" id="CHEBI:15377"/>
        <dbReference type="ChEBI" id="CHEBI:15378"/>
        <dbReference type="ChEBI" id="CHEBI:33019"/>
        <dbReference type="ChEBI" id="CHEBI:61555"/>
        <dbReference type="ChEBI" id="CHEBI:246422"/>
        <dbReference type="EC" id="3.6.1.23"/>
    </reaction>
</comment>
<dbReference type="AlphaFoldDB" id="A0A1G2QJC8"/>
<gene>
    <name evidence="7" type="ORF">A2589_00020</name>
</gene>
<accession>A0A1G2QJC8</accession>
<reference evidence="7 8" key="1">
    <citation type="journal article" date="2016" name="Nat. Commun.">
        <title>Thousands of microbial genomes shed light on interconnected biogeochemical processes in an aquifer system.</title>
        <authorList>
            <person name="Anantharaman K."/>
            <person name="Brown C.T."/>
            <person name="Hug L.A."/>
            <person name="Sharon I."/>
            <person name="Castelle C.J."/>
            <person name="Probst A.J."/>
            <person name="Thomas B.C."/>
            <person name="Singh A."/>
            <person name="Wilkins M.J."/>
            <person name="Karaoz U."/>
            <person name="Brodie E.L."/>
            <person name="Williams K.H."/>
            <person name="Hubbard S.S."/>
            <person name="Banfield J.F."/>
        </authorList>
    </citation>
    <scope>NUCLEOTIDE SEQUENCE [LARGE SCALE GENOMIC DNA]</scope>
</reference>
<evidence type="ECO:0000256" key="1">
    <source>
        <dbReference type="ARBA" id="ARBA00006581"/>
    </source>
</evidence>
<protein>
    <recommendedName>
        <fullName evidence="2">dUTP diphosphatase</fullName>
        <ecNumber evidence="2">3.6.1.23</ecNumber>
    </recommendedName>
</protein>
<dbReference type="EC" id="3.6.1.23" evidence="2"/>
<dbReference type="GO" id="GO:0004170">
    <property type="term" value="F:dUTP diphosphatase activity"/>
    <property type="evidence" value="ECO:0007669"/>
    <property type="project" value="UniProtKB-EC"/>
</dbReference>
<dbReference type="Gene3D" id="2.70.40.10">
    <property type="match status" value="1"/>
</dbReference>
<dbReference type="InterPro" id="IPR029054">
    <property type="entry name" value="dUTPase-like"/>
</dbReference>
<evidence type="ECO:0000256" key="2">
    <source>
        <dbReference type="ARBA" id="ARBA00012379"/>
    </source>
</evidence>
<dbReference type="GO" id="GO:0046081">
    <property type="term" value="P:dUTP catabolic process"/>
    <property type="evidence" value="ECO:0007669"/>
    <property type="project" value="InterPro"/>
</dbReference>
<evidence type="ECO:0000313" key="7">
    <source>
        <dbReference type="EMBL" id="OHA60061.1"/>
    </source>
</evidence>
<sequence length="142" mass="15487">MSVVLKIKKLNPTAKLPNYAHPGDVGLDMCSLEDYVLEPGERRIFFVGWALEFSIGLAAIVKDKGSLPKNGGLHVLGGVYDAGYRGEYNVNLINLGSESYQIKQGDKLAQLVIFPVELVDIEEVEELSDSSRGEGRFGSTGR</sequence>
<keyword evidence="3" id="KW-0378">Hydrolase</keyword>
<comment type="caution">
    <text evidence="7">The sequence shown here is derived from an EMBL/GenBank/DDBJ whole genome shotgun (WGS) entry which is preliminary data.</text>
</comment>
<evidence type="ECO:0000259" key="6">
    <source>
        <dbReference type="Pfam" id="PF00692"/>
    </source>
</evidence>
<comment type="similarity">
    <text evidence="1">Belongs to the dUTPase family.</text>
</comment>
<dbReference type="InterPro" id="IPR008181">
    <property type="entry name" value="dUTPase"/>
</dbReference>
<dbReference type="PANTHER" id="PTHR11241:SF0">
    <property type="entry name" value="DEOXYURIDINE 5'-TRIPHOSPHATE NUCLEOTIDOHYDROLASE"/>
    <property type="match status" value="1"/>
</dbReference>
<evidence type="ECO:0000256" key="5">
    <source>
        <dbReference type="ARBA" id="ARBA00047686"/>
    </source>
</evidence>
<evidence type="ECO:0000256" key="3">
    <source>
        <dbReference type="ARBA" id="ARBA00022801"/>
    </source>
</evidence>
<dbReference type="STRING" id="1802439.A2589_00020"/>
<dbReference type="Pfam" id="PF00692">
    <property type="entry name" value="dUTPase"/>
    <property type="match status" value="1"/>
</dbReference>
<dbReference type="PANTHER" id="PTHR11241">
    <property type="entry name" value="DEOXYURIDINE 5'-TRIPHOSPHATE NUCLEOTIDOHYDROLASE"/>
    <property type="match status" value="1"/>
</dbReference>
<organism evidence="7 8">
    <name type="scientific">Candidatus Vogelbacteria bacterium RIFOXYD1_FULL_46_19</name>
    <dbReference type="NCBI Taxonomy" id="1802439"/>
    <lineage>
        <taxon>Bacteria</taxon>
        <taxon>Candidatus Vogeliibacteriota</taxon>
    </lineage>
</organism>
<evidence type="ECO:0000313" key="8">
    <source>
        <dbReference type="Proteomes" id="UP000177838"/>
    </source>
</evidence>
<evidence type="ECO:0000256" key="4">
    <source>
        <dbReference type="ARBA" id="ARBA00023080"/>
    </source>
</evidence>
<keyword evidence="4" id="KW-0546">Nucleotide metabolism</keyword>
<dbReference type="NCBIfam" id="NF001862">
    <property type="entry name" value="PRK00601.1"/>
    <property type="match status" value="1"/>
</dbReference>
<dbReference type="InterPro" id="IPR036157">
    <property type="entry name" value="dUTPase-like_sf"/>
</dbReference>
<dbReference type="EMBL" id="MHTK01000002">
    <property type="protein sequence ID" value="OHA60061.1"/>
    <property type="molecule type" value="Genomic_DNA"/>
</dbReference>
<dbReference type="NCBIfam" id="TIGR00576">
    <property type="entry name" value="dut"/>
    <property type="match status" value="1"/>
</dbReference>